<comment type="caution">
    <text evidence="1">The sequence shown here is derived from an EMBL/GenBank/DDBJ whole genome shotgun (WGS) entry which is preliminary data.</text>
</comment>
<reference evidence="1 2" key="1">
    <citation type="submission" date="2010-01" db="EMBL/GenBank/DDBJ databases">
        <authorList>
            <person name="Weinstock G."/>
            <person name="Sodergren E."/>
            <person name="Clifton S."/>
            <person name="Fulton L."/>
            <person name="Fulton B."/>
            <person name="Courtney L."/>
            <person name="Fronick C."/>
            <person name="Harrison M."/>
            <person name="Strong C."/>
            <person name="Farmer C."/>
            <person name="Delahaunty K."/>
            <person name="Markovic C."/>
            <person name="Hall O."/>
            <person name="Minx P."/>
            <person name="Tomlinson C."/>
            <person name="Mitreva M."/>
            <person name="Nelson J."/>
            <person name="Hou S."/>
            <person name="Wollam A."/>
            <person name="Pepin K.H."/>
            <person name="Johnson M."/>
            <person name="Bhonagiri V."/>
            <person name="Nash W.E."/>
            <person name="Warren W."/>
            <person name="Chinwalla A."/>
            <person name="Mardis E.R."/>
            <person name="Wilson R.K."/>
        </authorList>
    </citation>
    <scope>NUCLEOTIDE SEQUENCE [LARGE SCALE GENOMIC DNA]</scope>
    <source>
        <strain evidence="1 2">DSM 13479</strain>
    </source>
</reference>
<dbReference type="AlphaFoldDB" id="D3AIX2"/>
<evidence type="ECO:0000313" key="1">
    <source>
        <dbReference type="EMBL" id="EFC98233.1"/>
    </source>
</evidence>
<protein>
    <submittedName>
        <fullName evidence="1">Uncharacterized protein</fullName>
    </submittedName>
</protein>
<dbReference type="RefSeq" id="WP_006774032.1">
    <property type="nucleotide sequence ID" value="NZ_GG667670.1"/>
</dbReference>
<organism evidence="1 2">
    <name type="scientific">Hungatella hathewayi DSM 13479</name>
    <dbReference type="NCBI Taxonomy" id="566550"/>
    <lineage>
        <taxon>Bacteria</taxon>
        <taxon>Bacillati</taxon>
        <taxon>Bacillota</taxon>
        <taxon>Clostridia</taxon>
        <taxon>Lachnospirales</taxon>
        <taxon>Lachnospiraceae</taxon>
        <taxon>Hungatella</taxon>
    </lineage>
</organism>
<gene>
    <name evidence="1" type="ORF">CLOSTHATH_03562</name>
</gene>
<dbReference type="EMBL" id="ACIO01000296">
    <property type="protein sequence ID" value="EFC98233.1"/>
    <property type="molecule type" value="Genomic_DNA"/>
</dbReference>
<accession>D3AIX2</accession>
<evidence type="ECO:0000313" key="2">
    <source>
        <dbReference type="Proteomes" id="UP000004968"/>
    </source>
</evidence>
<proteinExistence type="predicted"/>
<dbReference type="Proteomes" id="UP000004968">
    <property type="component" value="Unassembled WGS sequence"/>
</dbReference>
<name>D3AIX2_9FIRM</name>
<dbReference type="GeneID" id="93152249"/>
<dbReference type="HOGENOM" id="CLU_2537967_0_0_9"/>
<sequence length="83" mass="9732">MIKLVGEGHVLIKEFQTEEEGLDYMRKNKDDLMWYYSYYELVVPGEKTIWAVSDTLISDAEFRKQVDAKIAEKRDNNTLPEEG</sequence>